<gene>
    <name evidence="3" type="ORF">BpHYR1_008876</name>
</gene>
<dbReference type="InterPro" id="IPR010989">
    <property type="entry name" value="SNARE"/>
</dbReference>
<evidence type="ECO:0000313" key="3">
    <source>
        <dbReference type="EMBL" id="RMZ95051.1"/>
    </source>
</evidence>
<evidence type="ECO:0000313" key="4">
    <source>
        <dbReference type="Proteomes" id="UP000276133"/>
    </source>
</evidence>
<keyword evidence="4" id="KW-1185">Reference proteome</keyword>
<dbReference type="InterPro" id="IPR006011">
    <property type="entry name" value="Syntaxin_N"/>
</dbReference>
<dbReference type="OrthoDB" id="10494830at2759"/>
<keyword evidence="1" id="KW-1133">Transmembrane helix</keyword>
<sequence length="237" mass="26843">MIDSSNENLILKLNEDIHLLETYVVQIELLSNKIGGVNDSGELRDEILGWQQRAKQIVSNAQENFKNLKNQNTTEAKAQREQIADNLIRSIDKFKKLVQGSLLKAKEHSLDQLGNSSLVSNFLFQSNQDFAIDSNNLDEIKPVRDYNSQNFQMESDLSFLNKVIRDMSLIAQDNDEILEKIEIRAEQNLNPNRGANSIKSEESDDPVIKKLKEKVAFSIAILTTLSIFSLILLAILV</sequence>
<protein>
    <recommendedName>
        <fullName evidence="2">Syntaxin N-terminal domain-containing protein</fullName>
    </recommendedName>
</protein>
<proteinExistence type="predicted"/>
<feature type="domain" description="Syntaxin N-terminal" evidence="2">
    <location>
        <begin position="12"/>
        <end position="112"/>
    </location>
</feature>
<dbReference type="Proteomes" id="UP000276133">
    <property type="component" value="Unassembled WGS sequence"/>
</dbReference>
<reference evidence="3 4" key="1">
    <citation type="journal article" date="2018" name="Sci. Rep.">
        <title>Genomic signatures of local adaptation to the degree of environmental predictability in rotifers.</title>
        <authorList>
            <person name="Franch-Gras L."/>
            <person name="Hahn C."/>
            <person name="Garcia-Roger E.M."/>
            <person name="Carmona M.J."/>
            <person name="Serra M."/>
            <person name="Gomez A."/>
        </authorList>
    </citation>
    <scope>NUCLEOTIDE SEQUENCE [LARGE SCALE GENOMIC DNA]</scope>
    <source>
        <strain evidence="3">HYR1</strain>
    </source>
</reference>
<accession>A0A3M7P7J0</accession>
<dbReference type="EMBL" id="REGN01012629">
    <property type="protein sequence ID" value="RMZ95051.1"/>
    <property type="molecule type" value="Genomic_DNA"/>
</dbReference>
<comment type="caution">
    <text evidence="3">The sequence shown here is derived from an EMBL/GenBank/DDBJ whole genome shotgun (WGS) entry which is preliminary data.</text>
</comment>
<dbReference type="Pfam" id="PF14523">
    <property type="entry name" value="Syntaxin_2"/>
    <property type="match status" value="1"/>
</dbReference>
<evidence type="ECO:0000256" key="1">
    <source>
        <dbReference type="SAM" id="Phobius"/>
    </source>
</evidence>
<dbReference type="GO" id="GO:0016192">
    <property type="term" value="P:vesicle-mediated transport"/>
    <property type="evidence" value="ECO:0007669"/>
    <property type="project" value="InterPro"/>
</dbReference>
<dbReference type="SUPFAM" id="SSF47661">
    <property type="entry name" value="t-snare proteins"/>
    <property type="match status" value="1"/>
</dbReference>
<dbReference type="Gene3D" id="1.20.58.70">
    <property type="match status" value="1"/>
</dbReference>
<keyword evidence="1" id="KW-0472">Membrane</keyword>
<name>A0A3M7P7J0_BRAPC</name>
<feature type="transmembrane region" description="Helical" evidence="1">
    <location>
        <begin position="215"/>
        <end position="236"/>
    </location>
</feature>
<organism evidence="3 4">
    <name type="scientific">Brachionus plicatilis</name>
    <name type="common">Marine rotifer</name>
    <name type="synonym">Brachionus muelleri</name>
    <dbReference type="NCBI Taxonomy" id="10195"/>
    <lineage>
        <taxon>Eukaryota</taxon>
        <taxon>Metazoa</taxon>
        <taxon>Spiralia</taxon>
        <taxon>Gnathifera</taxon>
        <taxon>Rotifera</taxon>
        <taxon>Eurotatoria</taxon>
        <taxon>Monogononta</taxon>
        <taxon>Pseudotrocha</taxon>
        <taxon>Ploima</taxon>
        <taxon>Brachionidae</taxon>
        <taxon>Brachionus</taxon>
    </lineage>
</organism>
<keyword evidence="1" id="KW-0812">Transmembrane</keyword>
<dbReference type="AlphaFoldDB" id="A0A3M7P7J0"/>
<evidence type="ECO:0000259" key="2">
    <source>
        <dbReference type="Pfam" id="PF14523"/>
    </source>
</evidence>
<dbReference type="GO" id="GO:0016020">
    <property type="term" value="C:membrane"/>
    <property type="evidence" value="ECO:0007669"/>
    <property type="project" value="InterPro"/>
</dbReference>